<sequence length="331" mass="37024">MITNPTPQRALRGHQPRRPHATAAATSAYAAQLTTRLTDRDRWLVHMLHEHRVLTTHQITAMAWPSERAANLRLLRLYRWRVIDRFQPFVTSGSAPMHYVLDVAGAALLAREQGLEPRELDYQHDRALGIAHSLHLAHTVGTNGFFSSLVAHSRPSCGLTAWWSETRCARLFGDIARPDAYGSWQGDTTVEWFLEFDFGTERPDRVAAKLPRYARLAATTGITSPVLFWMPTPQRETQIRHVLAQAWTGLDDPGLVPLATINSSRCSGDPTIDTWHPLDPALKRLPLTELPYAWPHLPPVNPVRPNAPHTGAGLPPPSPIPPSPTPRHPRK</sequence>
<name>A0ABW9I882_9ACTN</name>
<dbReference type="Proteomes" id="UP001631957">
    <property type="component" value="Unassembled WGS sequence"/>
</dbReference>
<evidence type="ECO:0000256" key="1">
    <source>
        <dbReference type="SAM" id="MobiDB-lite"/>
    </source>
</evidence>
<accession>A0ABW9I882</accession>
<feature type="compositionally biased region" description="Pro residues" evidence="1">
    <location>
        <begin position="314"/>
        <end position="331"/>
    </location>
</feature>
<gene>
    <name evidence="2" type="ORF">ACKI18_43420</name>
</gene>
<feature type="compositionally biased region" description="Basic residues" evidence="1">
    <location>
        <begin position="11"/>
        <end position="20"/>
    </location>
</feature>
<feature type="region of interest" description="Disordered" evidence="1">
    <location>
        <begin position="1"/>
        <end position="24"/>
    </location>
</feature>
<organism evidence="2 3">
    <name type="scientific">Streptomyces niveiscabiei</name>
    <dbReference type="NCBI Taxonomy" id="164115"/>
    <lineage>
        <taxon>Bacteria</taxon>
        <taxon>Bacillati</taxon>
        <taxon>Actinomycetota</taxon>
        <taxon>Actinomycetes</taxon>
        <taxon>Kitasatosporales</taxon>
        <taxon>Streptomycetaceae</taxon>
        <taxon>Streptomyces</taxon>
    </lineage>
</organism>
<comment type="caution">
    <text evidence="2">The sequence shown here is derived from an EMBL/GenBank/DDBJ whole genome shotgun (WGS) entry which is preliminary data.</text>
</comment>
<reference evidence="2 3" key="1">
    <citation type="submission" date="2024-12" db="EMBL/GenBank/DDBJ databases">
        <title>Forecasting of Potato common scab and diversities of Pathogenic streptomyces spp. in china.</title>
        <authorList>
            <person name="Handique U."/>
            <person name="Wu J."/>
        </authorList>
    </citation>
    <scope>NUCLEOTIDE SEQUENCE [LARGE SCALE GENOMIC DNA]</scope>
    <source>
        <strain evidence="2 3">ZRIMU1530</strain>
    </source>
</reference>
<proteinExistence type="predicted"/>
<dbReference type="InterPro" id="IPR025855">
    <property type="entry name" value="Replic_Relax"/>
</dbReference>
<evidence type="ECO:0000313" key="3">
    <source>
        <dbReference type="Proteomes" id="UP001631957"/>
    </source>
</evidence>
<dbReference type="EMBL" id="JBJVNI010000036">
    <property type="protein sequence ID" value="MFM9615522.1"/>
    <property type="molecule type" value="Genomic_DNA"/>
</dbReference>
<dbReference type="Pfam" id="PF13814">
    <property type="entry name" value="Replic_Relax"/>
    <property type="match status" value="1"/>
</dbReference>
<feature type="region of interest" description="Disordered" evidence="1">
    <location>
        <begin position="303"/>
        <end position="331"/>
    </location>
</feature>
<evidence type="ECO:0000313" key="2">
    <source>
        <dbReference type="EMBL" id="MFM9615522.1"/>
    </source>
</evidence>
<keyword evidence="3" id="KW-1185">Reference proteome</keyword>
<dbReference type="RefSeq" id="WP_109361919.1">
    <property type="nucleotide sequence ID" value="NZ_JBJVNI010000036.1"/>
</dbReference>
<protein>
    <submittedName>
        <fullName evidence="2">Replication-relaxation family protein</fullName>
    </submittedName>
</protein>